<organism evidence="3 4">
    <name type="scientific">Malus domestica</name>
    <name type="common">Apple</name>
    <name type="synonym">Pyrus malus</name>
    <dbReference type="NCBI Taxonomy" id="3750"/>
    <lineage>
        <taxon>Eukaryota</taxon>
        <taxon>Viridiplantae</taxon>
        <taxon>Streptophyta</taxon>
        <taxon>Embryophyta</taxon>
        <taxon>Tracheophyta</taxon>
        <taxon>Spermatophyta</taxon>
        <taxon>Magnoliopsida</taxon>
        <taxon>eudicotyledons</taxon>
        <taxon>Gunneridae</taxon>
        <taxon>Pentapetalae</taxon>
        <taxon>rosids</taxon>
        <taxon>fabids</taxon>
        <taxon>Rosales</taxon>
        <taxon>Rosaceae</taxon>
        <taxon>Amygdaloideae</taxon>
        <taxon>Maleae</taxon>
        <taxon>Malus</taxon>
    </lineage>
</organism>
<sequence length="124" mass="13942">MALKCVPADIRSQGGVARMSNPQRGKEREIADHHHHHSTTTTVKPIRSRSLTNPTPLGRFHQISFAKVVRRVYVRFRVLVLRLASLIGRIHVDVQNNVPTVDSKLHCKSKKDDLGNHVLSPGDM</sequence>
<dbReference type="Proteomes" id="UP000290289">
    <property type="component" value="Chromosome 15"/>
</dbReference>
<comment type="similarity">
    <text evidence="1">Belongs to the PdxS/SNZ family.</text>
</comment>
<dbReference type="AlphaFoldDB" id="A0A498HZ07"/>
<accession>A0A498HZ07</accession>
<dbReference type="GO" id="GO:0042823">
    <property type="term" value="P:pyridoxal phosphate biosynthetic process"/>
    <property type="evidence" value="ECO:0007669"/>
    <property type="project" value="InterPro"/>
</dbReference>
<gene>
    <name evidence="3" type="ORF">DVH24_042656</name>
</gene>
<dbReference type="InterPro" id="IPR001852">
    <property type="entry name" value="PdxS/SNZ"/>
</dbReference>
<keyword evidence="4" id="KW-1185">Reference proteome</keyword>
<evidence type="ECO:0000313" key="4">
    <source>
        <dbReference type="Proteomes" id="UP000290289"/>
    </source>
</evidence>
<protein>
    <submittedName>
        <fullName evidence="3">Uncharacterized protein</fullName>
    </submittedName>
</protein>
<dbReference type="EMBL" id="RDQH01000341">
    <property type="protein sequence ID" value="RXH75869.1"/>
    <property type="molecule type" value="Genomic_DNA"/>
</dbReference>
<evidence type="ECO:0000256" key="2">
    <source>
        <dbReference type="SAM" id="MobiDB-lite"/>
    </source>
</evidence>
<reference evidence="3 4" key="1">
    <citation type="submission" date="2018-10" db="EMBL/GenBank/DDBJ databases">
        <title>A high-quality apple genome assembly.</title>
        <authorList>
            <person name="Hu J."/>
        </authorList>
    </citation>
    <scope>NUCLEOTIDE SEQUENCE [LARGE SCALE GENOMIC DNA]</scope>
    <source>
        <strain evidence="4">cv. HFTH1</strain>
        <tissue evidence="3">Young leaf</tissue>
    </source>
</reference>
<feature type="region of interest" description="Disordered" evidence="2">
    <location>
        <begin position="15"/>
        <end position="49"/>
    </location>
</feature>
<dbReference type="PROSITE" id="PS51129">
    <property type="entry name" value="PDXS_SNZ_2"/>
    <property type="match status" value="1"/>
</dbReference>
<name>A0A498HZ07_MALDO</name>
<evidence type="ECO:0000256" key="1">
    <source>
        <dbReference type="PROSITE-ProRule" id="PRU00481"/>
    </source>
</evidence>
<comment type="caution">
    <text evidence="3">The sequence shown here is derived from an EMBL/GenBank/DDBJ whole genome shotgun (WGS) entry which is preliminary data.</text>
</comment>
<proteinExistence type="inferred from homology"/>
<evidence type="ECO:0000313" key="3">
    <source>
        <dbReference type="EMBL" id="RXH75869.1"/>
    </source>
</evidence>